<dbReference type="EMBL" id="BAABJO010000014">
    <property type="protein sequence ID" value="GAA5125490.1"/>
    <property type="molecule type" value="Genomic_DNA"/>
</dbReference>
<dbReference type="Gene3D" id="3.30.420.10">
    <property type="entry name" value="Ribonuclease H-like superfamily/Ribonuclease H"/>
    <property type="match status" value="1"/>
</dbReference>
<organism evidence="1 2">
    <name type="scientific">Pseudonocardia adelaidensis</name>
    <dbReference type="NCBI Taxonomy" id="648754"/>
    <lineage>
        <taxon>Bacteria</taxon>
        <taxon>Bacillati</taxon>
        <taxon>Actinomycetota</taxon>
        <taxon>Actinomycetes</taxon>
        <taxon>Pseudonocardiales</taxon>
        <taxon>Pseudonocardiaceae</taxon>
        <taxon>Pseudonocardia</taxon>
    </lineage>
</organism>
<protein>
    <recommendedName>
        <fullName evidence="3">Integrase catalytic domain-containing protein</fullName>
    </recommendedName>
</protein>
<accession>A0ABP9NLH5</accession>
<dbReference type="SUPFAM" id="SSF53098">
    <property type="entry name" value="Ribonuclease H-like"/>
    <property type="match status" value="1"/>
</dbReference>
<comment type="caution">
    <text evidence="1">The sequence shown here is derived from an EMBL/GenBank/DDBJ whole genome shotgun (WGS) entry which is preliminary data.</text>
</comment>
<gene>
    <name evidence="1" type="ORF">GCM10023320_39960</name>
</gene>
<evidence type="ECO:0008006" key="3">
    <source>
        <dbReference type="Google" id="ProtNLM"/>
    </source>
</evidence>
<sequence>MDDHSRPAYIKALPDERDTTCAGFLHPAVAWFRERGVQVLRVLTDNAKVYRIGQDWRAVCVALGIRRRFTKPGCPLSGVHQSGVRQALVRGVAEGRRAAIA</sequence>
<evidence type="ECO:0000313" key="1">
    <source>
        <dbReference type="EMBL" id="GAA5125490.1"/>
    </source>
</evidence>
<dbReference type="Proteomes" id="UP001500804">
    <property type="component" value="Unassembled WGS sequence"/>
</dbReference>
<dbReference type="InterPro" id="IPR012337">
    <property type="entry name" value="RNaseH-like_sf"/>
</dbReference>
<proteinExistence type="predicted"/>
<reference evidence="2" key="1">
    <citation type="journal article" date="2019" name="Int. J. Syst. Evol. Microbiol.">
        <title>The Global Catalogue of Microorganisms (GCM) 10K type strain sequencing project: providing services to taxonomists for standard genome sequencing and annotation.</title>
        <authorList>
            <consortium name="The Broad Institute Genomics Platform"/>
            <consortium name="The Broad Institute Genome Sequencing Center for Infectious Disease"/>
            <person name="Wu L."/>
            <person name="Ma J."/>
        </authorList>
    </citation>
    <scope>NUCLEOTIDE SEQUENCE [LARGE SCALE GENOMIC DNA]</scope>
    <source>
        <strain evidence="2">JCM 18302</strain>
    </source>
</reference>
<dbReference type="InterPro" id="IPR036397">
    <property type="entry name" value="RNaseH_sf"/>
</dbReference>
<keyword evidence="2" id="KW-1185">Reference proteome</keyword>
<name>A0ABP9NLH5_9PSEU</name>
<evidence type="ECO:0000313" key="2">
    <source>
        <dbReference type="Proteomes" id="UP001500804"/>
    </source>
</evidence>